<sequence length="66" mass="7686">LLSFTESTPPNKMLLDYIYLNSLLDESKIKSARKNDVNNLTFVGLIFNYLVRLNYECQSSLTHWSL</sequence>
<gene>
    <name evidence="1" type="ORF">EIN_376080</name>
</gene>
<dbReference type="Proteomes" id="UP000014680">
    <property type="component" value="Unassembled WGS sequence"/>
</dbReference>
<dbReference type="VEuPathDB" id="AmoebaDB:EIN_376080"/>
<accession>A0A0A1TW06</accession>
<proteinExistence type="predicted"/>
<dbReference type="GeneID" id="14882378"/>
<keyword evidence="2" id="KW-1185">Reference proteome</keyword>
<dbReference type="OrthoDB" id="28981at2759"/>
<dbReference type="KEGG" id="eiv:EIN_376080"/>
<evidence type="ECO:0000313" key="1">
    <source>
        <dbReference type="EMBL" id="ELP83463.1"/>
    </source>
</evidence>
<protein>
    <submittedName>
        <fullName evidence="1">Uncharacterized protein</fullName>
    </submittedName>
</protein>
<dbReference type="EMBL" id="KB207268">
    <property type="protein sequence ID" value="ELP83463.1"/>
    <property type="molecule type" value="Genomic_DNA"/>
</dbReference>
<evidence type="ECO:0000313" key="2">
    <source>
        <dbReference type="Proteomes" id="UP000014680"/>
    </source>
</evidence>
<dbReference type="RefSeq" id="XP_004182809.1">
    <property type="nucleotide sequence ID" value="XM_004182761.1"/>
</dbReference>
<organism evidence="1 2">
    <name type="scientific">Entamoeba invadens IP1</name>
    <dbReference type="NCBI Taxonomy" id="370355"/>
    <lineage>
        <taxon>Eukaryota</taxon>
        <taxon>Amoebozoa</taxon>
        <taxon>Evosea</taxon>
        <taxon>Archamoebae</taxon>
        <taxon>Mastigamoebida</taxon>
        <taxon>Entamoebidae</taxon>
        <taxon>Entamoeba</taxon>
    </lineage>
</organism>
<name>A0A0A1TW06_ENTIV</name>
<feature type="non-terminal residue" evidence="1">
    <location>
        <position position="1"/>
    </location>
</feature>
<reference evidence="1 2" key="1">
    <citation type="submission" date="2012-10" db="EMBL/GenBank/DDBJ databases">
        <authorList>
            <person name="Zafar N."/>
            <person name="Inman J."/>
            <person name="Hall N."/>
            <person name="Lorenzi H."/>
            <person name="Caler E."/>
        </authorList>
    </citation>
    <scope>NUCLEOTIDE SEQUENCE [LARGE SCALE GENOMIC DNA]</scope>
    <source>
        <strain evidence="1 2">IP1</strain>
    </source>
</reference>
<dbReference type="AlphaFoldDB" id="A0A0A1TW06"/>